<dbReference type="Proteomes" id="UP000595917">
    <property type="component" value="Chromosome"/>
</dbReference>
<dbReference type="SUPFAM" id="SSF56281">
    <property type="entry name" value="Metallo-hydrolase/oxidoreductase"/>
    <property type="match status" value="1"/>
</dbReference>
<feature type="domain" description="Metallo-beta-lactamase" evidence="1">
    <location>
        <begin position="16"/>
        <end position="208"/>
    </location>
</feature>
<dbReference type="RefSeq" id="WP_215625908.1">
    <property type="nucleotide sequence ID" value="NZ_CP067089.2"/>
</dbReference>
<dbReference type="SMART" id="SM00849">
    <property type="entry name" value="Lactamase_B"/>
    <property type="match status" value="1"/>
</dbReference>
<dbReference type="KEGG" id="bhc:JFL75_16965"/>
<dbReference type="EMBL" id="CP067089">
    <property type="protein sequence ID" value="QQO08602.1"/>
    <property type="molecule type" value="Genomic_DNA"/>
</dbReference>
<evidence type="ECO:0000259" key="1">
    <source>
        <dbReference type="SMART" id="SM00849"/>
    </source>
</evidence>
<sequence length="237" mass="26434">MDIQFLGLGSAFNPAMGNTNAVFTRKDHFYILDCGETAFGRLWDSPDFVGASQVTVALTHLHCDHVGSLASLISYSYYVLGKNIRVLHPLETAVQLLDLMGIERFCYRHVPQLSGGGEAVSFESVTVEHVDNMVCFGYIISSPEERIYYSGDARFVPDTVVSQFLEGSISRIYQDTALKNGDHPTHGSLDYLESIFPEKTRNRIFCMHLDSDYRDLLREKGFGLAELYRPGAGGNCL</sequence>
<dbReference type="Pfam" id="PF23023">
    <property type="entry name" value="Anti-Pycsar_Apyc1"/>
    <property type="match status" value="1"/>
</dbReference>
<accession>A0A7T7XLU6</accession>
<keyword evidence="3" id="KW-1185">Reference proteome</keyword>
<organism evidence="2 3">
    <name type="scientific">Breznakiella homolactica</name>
    <dbReference type="NCBI Taxonomy" id="2798577"/>
    <lineage>
        <taxon>Bacteria</taxon>
        <taxon>Pseudomonadati</taxon>
        <taxon>Spirochaetota</taxon>
        <taxon>Spirochaetia</taxon>
        <taxon>Spirochaetales</taxon>
        <taxon>Breznakiellaceae</taxon>
        <taxon>Breznakiella</taxon>
    </lineage>
</organism>
<protein>
    <submittedName>
        <fullName evidence="2">MBL fold metallo-hydrolase</fullName>
    </submittedName>
</protein>
<evidence type="ECO:0000313" key="2">
    <source>
        <dbReference type="EMBL" id="QQO08602.1"/>
    </source>
</evidence>
<dbReference type="AlphaFoldDB" id="A0A7T7XLU6"/>
<evidence type="ECO:0000313" key="3">
    <source>
        <dbReference type="Proteomes" id="UP000595917"/>
    </source>
</evidence>
<gene>
    <name evidence="2" type="ORF">JFL75_16965</name>
</gene>
<dbReference type="InterPro" id="IPR001279">
    <property type="entry name" value="Metallo-B-lactamas"/>
</dbReference>
<dbReference type="InterPro" id="IPR036866">
    <property type="entry name" value="RibonucZ/Hydroxyglut_hydro"/>
</dbReference>
<proteinExistence type="predicted"/>
<reference evidence="2" key="1">
    <citation type="submission" date="2021-01" db="EMBL/GenBank/DDBJ databases">
        <title>Description of Breznakiella homolactica.</title>
        <authorList>
            <person name="Song Y."/>
            <person name="Brune A."/>
        </authorList>
    </citation>
    <scope>NUCLEOTIDE SEQUENCE</scope>
    <source>
        <strain evidence="2">RmG30</strain>
    </source>
</reference>
<name>A0A7T7XLU6_9SPIR</name>
<dbReference type="Gene3D" id="3.60.15.10">
    <property type="entry name" value="Ribonuclease Z/Hydroxyacylglutathione hydrolase-like"/>
    <property type="match status" value="1"/>
</dbReference>